<sequence length="1012" mass="117616">MSEGTSETMTRKVIKLRNYSKKRDEDENNALEKEAPRVARGNDRSQRVEKQAELCDRLKYLDDFYSLNVYGWNSERFDLTVIINALTEVVRRRHPHLLVTKRDKDTRFEPKMNMIQRGAGTMLASYGNIKFKDMMNLVERGTSLEKFVQSLGLQIAKAVYPYERFKDTDELISYKGFPPYSDFYSSFYIPVEKEVHLVNKFLIEHCWTIDDLAAEIDVPVEKLNSLADSFECCYETTDENIELLAKKWEIPIDEIKYFAENSFRCFAINEESKKFFNISVDKYLASKDLFEEEKCETMLDWLRVYNLIDTDMLSQGIVEYSNQFAEKFNVNIHQYISLAQVAEKIAFGKYARATPIYSITDAELRKDIREALTGGMTHVFHRLIELNQPDGPLPHAARYADNGELFKMIKQLDANSLYPFTLQDSLPCGPGIAVYPGDIGDATRVGDVGYFKLNLLYEGKESISLKSLQYLEYLRHQSGVDIQHAYHIGEKKIGKYSLDGYYEKDNIRWGVEFYGCYWHKCRSCKIQTNEDADEERDKERKKFIEKKIDILKIKRECHFDKFMKRNMADEEFARNARENWAPDWCPFLFHDKKLREKDLIDALMERKVFGFAMVEIEPSKAVYNRYGDLKFPMIFKKTQIERDMLSENQKIGNLEMPVSQNTLIYNSSGEKMLLITPLLYFYLDMGYIIKKVHYLLMYNKEKPMAPFVDRLVADRIRYHIAENKVGEKLSKLVLNIVTGLFGKNVSKYRETKYIDDADLYRYIRSPLLEKNEIISAEGPTSLVKIVKKKKTQRDSVPTHISAFIYQKSKLVMFNFIDNICTHLKEGSFKLCYADTDSIMIAYTGDDVETLVKSEKKESWKNFVDTWMVPEKVTDQMLRESNNSKKEAEKLLKKLEKTPGLFKIEGGIYGQGTYCGLSSKCYILKGKNDKGDIKIKKSTKGVKKDIETPVEHFVRSLLNDEKFSATMTGMVARKNEIVIRKTTKNALNNVYVKWQIADDQVTATPLKNASGYI</sequence>
<reference evidence="2 3" key="1">
    <citation type="submission" date="2021-04" db="EMBL/GenBank/DDBJ databases">
        <authorList>
            <person name="Bliznina A."/>
        </authorList>
    </citation>
    <scope>NUCLEOTIDE SEQUENCE [LARGE SCALE GENOMIC DNA]</scope>
</reference>
<dbReference type="PROSITE" id="PS00116">
    <property type="entry name" value="DNA_POLYMERASE_B"/>
    <property type="match status" value="1"/>
</dbReference>
<evidence type="ECO:0000256" key="1">
    <source>
        <dbReference type="SAM" id="MobiDB-lite"/>
    </source>
</evidence>
<feature type="region of interest" description="Disordered" evidence="1">
    <location>
        <begin position="1"/>
        <end position="46"/>
    </location>
</feature>
<accession>A0ABN7SGY4</accession>
<dbReference type="SUPFAM" id="SSF56672">
    <property type="entry name" value="DNA/RNA polymerases"/>
    <property type="match status" value="1"/>
</dbReference>
<name>A0ABN7SGY4_OIKDI</name>
<organism evidence="2 3">
    <name type="scientific">Oikopleura dioica</name>
    <name type="common">Tunicate</name>
    <dbReference type="NCBI Taxonomy" id="34765"/>
    <lineage>
        <taxon>Eukaryota</taxon>
        <taxon>Metazoa</taxon>
        <taxon>Chordata</taxon>
        <taxon>Tunicata</taxon>
        <taxon>Appendicularia</taxon>
        <taxon>Copelata</taxon>
        <taxon>Oikopleuridae</taxon>
        <taxon>Oikopleura</taxon>
    </lineage>
</organism>
<dbReference type="PANTHER" id="PTHR33206">
    <property type="entry name" value="PROTEIN CBG10425"/>
    <property type="match status" value="1"/>
</dbReference>
<gene>
    <name evidence="2" type="ORF">OKIOD_LOCUS7023</name>
</gene>
<proteinExistence type="predicted"/>
<dbReference type="InterPro" id="IPR017964">
    <property type="entry name" value="DNA-dir_DNA_pol_B_CS"/>
</dbReference>
<dbReference type="InterPro" id="IPR043502">
    <property type="entry name" value="DNA/RNA_pol_sf"/>
</dbReference>
<dbReference type="InterPro" id="IPR023211">
    <property type="entry name" value="DNA_pol_palm_dom_sf"/>
</dbReference>
<keyword evidence="3" id="KW-1185">Reference proteome</keyword>
<evidence type="ECO:0000313" key="2">
    <source>
        <dbReference type="EMBL" id="CAG5098213.1"/>
    </source>
</evidence>
<feature type="compositionally biased region" description="Basic and acidic residues" evidence="1">
    <location>
        <begin position="21"/>
        <end position="46"/>
    </location>
</feature>
<evidence type="ECO:0000313" key="3">
    <source>
        <dbReference type="Proteomes" id="UP001158576"/>
    </source>
</evidence>
<dbReference type="Proteomes" id="UP001158576">
    <property type="component" value="Chromosome XSR"/>
</dbReference>
<protein>
    <submittedName>
        <fullName evidence="2">Oidioi.mRNA.OKI2018_I69.XSR.g15465.t1.cds</fullName>
    </submittedName>
</protein>
<dbReference type="Gene3D" id="3.90.1600.10">
    <property type="entry name" value="Palm domain of DNA polymerase"/>
    <property type="match status" value="1"/>
</dbReference>
<dbReference type="EMBL" id="OU015569">
    <property type="protein sequence ID" value="CAG5098213.1"/>
    <property type="molecule type" value="Genomic_DNA"/>
</dbReference>
<dbReference type="PANTHER" id="PTHR33206:SF1">
    <property type="entry name" value="DNA-DIRECTED DNA POLYMERASE"/>
    <property type="match status" value="1"/>
</dbReference>